<accession>A0ABP3YRB4</accession>
<organism evidence="1 2">
    <name type="scientific">Streptomyces thermoalcalitolerans</name>
    <dbReference type="NCBI Taxonomy" id="65605"/>
    <lineage>
        <taxon>Bacteria</taxon>
        <taxon>Bacillati</taxon>
        <taxon>Actinomycetota</taxon>
        <taxon>Actinomycetes</taxon>
        <taxon>Kitasatosporales</taxon>
        <taxon>Streptomycetaceae</taxon>
        <taxon>Streptomyces</taxon>
    </lineage>
</organism>
<reference evidence="2" key="1">
    <citation type="journal article" date="2019" name="Int. J. Syst. Evol. Microbiol.">
        <title>The Global Catalogue of Microorganisms (GCM) 10K type strain sequencing project: providing services to taxonomists for standard genome sequencing and annotation.</title>
        <authorList>
            <consortium name="The Broad Institute Genomics Platform"/>
            <consortium name="The Broad Institute Genome Sequencing Center for Infectious Disease"/>
            <person name="Wu L."/>
            <person name="Ma J."/>
        </authorList>
    </citation>
    <scope>NUCLEOTIDE SEQUENCE [LARGE SCALE GENOMIC DNA]</scope>
    <source>
        <strain evidence="2">JCM 10673</strain>
    </source>
</reference>
<dbReference type="EMBL" id="BAAAHG010000001">
    <property type="protein sequence ID" value="GAA0900474.1"/>
    <property type="molecule type" value="Genomic_DNA"/>
</dbReference>
<sequence length="59" mass="6293">MAAERQIGWMLSTAHLLPGSLFRQAARRHGKLQAVYAACKPCARQEAAPALGGRAAVFS</sequence>
<gene>
    <name evidence="1" type="ORF">GCM10009549_00240</name>
</gene>
<comment type="caution">
    <text evidence="1">The sequence shown here is derived from an EMBL/GenBank/DDBJ whole genome shotgun (WGS) entry which is preliminary data.</text>
</comment>
<name>A0ABP3YRB4_9ACTN</name>
<evidence type="ECO:0000313" key="1">
    <source>
        <dbReference type="EMBL" id="GAA0900474.1"/>
    </source>
</evidence>
<keyword evidence="2" id="KW-1185">Reference proteome</keyword>
<evidence type="ECO:0000313" key="2">
    <source>
        <dbReference type="Proteomes" id="UP001501005"/>
    </source>
</evidence>
<protein>
    <submittedName>
        <fullName evidence="1">Uncharacterized protein</fullName>
    </submittedName>
</protein>
<dbReference type="Proteomes" id="UP001501005">
    <property type="component" value="Unassembled WGS sequence"/>
</dbReference>
<proteinExistence type="predicted"/>